<dbReference type="SUPFAM" id="SSF46785">
    <property type="entry name" value="Winged helix' DNA-binding domain"/>
    <property type="match status" value="1"/>
</dbReference>
<evidence type="ECO:0000256" key="2">
    <source>
        <dbReference type="ARBA" id="ARBA00023015"/>
    </source>
</evidence>
<dbReference type="EMBL" id="JBANDC010000022">
    <property type="protein sequence ID" value="MEM4990275.1"/>
    <property type="molecule type" value="Genomic_DNA"/>
</dbReference>
<dbReference type="InterPro" id="IPR005119">
    <property type="entry name" value="LysR_subst-bd"/>
</dbReference>
<dbReference type="InterPro" id="IPR036388">
    <property type="entry name" value="WH-like_DNA-bd_sf"/>
</dbReference>
<name>A0ABU9Q206_9BURK</name>
<gene>
    <name evidence="6" type="ORF">V8G57_22990</name>
</gene>
<dbReference type="InterPro" id="IPR000847">
    <property type="entry name" value="LysR_HTH_N"/>
</dbReference>
<dbReference type="InterPro" id="IPR036390">
    <property type="entry name" value="WH_DNA-bd_sf"/>
</dbReference>
<dbReference type="PANTHER" id="PTHR30537:SF35">
    <property type="entry name" value="TRANSCRIPTIONAL REGULATORY PROTEIN"/>
    <property type="match status" value="1"/>
</dbReference>
<dbReference type="Pfam" id="PF00126">
    <property type="entry name" value="HTH_1"/>
    <property type="match status" value="1"/>
</dbReference>
<accession>A0ABU9Q206</accession>
<evidence type="ECO:0000256" key="1">
    <source>
        <dbReference type="ARBA" id="ARBA00009437"/>
    </source>
</evidence>
<organism evidence="6 7">
    <name type="scientific">Collimonas rhizosphaerae</name>
    <dbReference type="NCBI Taxonomy" id="3126357"/>
    <lineage>
        <taxon>Bacteria</taxon>
        <taxon>Pseudomonadati</taxon>
        <taxon>Pseudomonadota</taxon>
        <taxon>Betaproteobacteria</taxon>
        <taxon>Burkholderiales</taxon>
        <taxon>Oxalobacteraceae</taxon>
        <taxon>Collimonas</taxon>
    </lineage>
</organism>
<dbReference type="Gene3D" id="3.40.190.290">
    <property type="match status" value="1"/>
</dbReference>
<dbReference type="Gene3D" id="1.10.10.10">
    <property type="entry name" value="Winged helix-like DNA-binding domain superfamily/Winged helix DNA-binding domain"/>
    <property type="match status" value="1"/>
</dbReference>
<proteinExistence type="inferred from homology"/>
<comment type="similarity">
    <text evidence="1">Belongs to the LysR transcriptional regulatory family.</text>
</comment>
<evidence type="ECO:0000256" key="3">
    <source>
        <dbReference type="ARBA" id="ARBA00023125"/>
    </source>
</evidence>
<dbReference type="Proteomes" id="UP001495910">
    <property type="component" value="Unassembled WGS sequence"/>
</dbReference>
<dbReference type="InterPro" id="IPR058163">
    <property type="entry name" value="LysR-type_TF_proteobact-type"/>
</dbReference>
<keyword evidence="2" id="KW-0805">Transcription regulation</keyword>
<dbReference type="SUPFAM" id="SSF53850">
    <property type="entry name" value="Periplasmic binding protein-like II"/>
    <property type="match status" value="1"/>
</dbReference>
<dbReference type="PANTHER" id="PTHR30537">
    <property type="entry name" value="HTH-TYPE TRANSCRIPTIONAL REGULATOR"/>
    <property type="match status" value="1"/>
</dbReference>
<evidence type="ECO:0000256" key="4">
    <source>
        <dbReference type="ARBA" id="ARBA00023163"/>
    </source>
</evidence>
<protein>
    <submittedName>
        <fullName evidence="6">LysR family transcriptional regulator</fullName>
    </submittedName>
</protein>
<dbReference type="RefSeq" id="WP_342831363.1">
    <property type="nucleotide sequence ID" value="NZ_JBANDC010000022.1"/>
</dbReference>
<dbReference type="PROSITE" id="PS50931">
    <property type="entry name" value="HTH_LYSR"/>
    <property type="match status" value="1"/>
</dbReference>
<comment type="caution">
    <text evidence="6">The sequence shown here is derived from an EMBL/GenBank/DDBJ whole genome shotgun (WGS) entry which is preliminary data.</text>
</comment>
<reference evidence="6 7" key="1">
    <citation type="submission" date="2024-02" db="EMBL/GenBank/DDBJ databases">
        <title>Draft genome sequence of Collimonas sp. strain H4R21, an effective mineral-weathering bacterial strain isolated from the beech rhizosphere.</title>
        <authorList>
            <person name="Morin E."/>
            <person name="Uroz S."/>
            <person name="Leveau J.H.J."/>
            <person name="Kumar R."/>
            <person name="Rey M.W."/>
            <person name="Pham J."/>
        </authorList>
    </citation>
    <scope>NUCLEOTIDE SEQUENCE [LARGE SCALE GENOMIC DNA]</scope>
    <source>
        <strain evidence="6 7">H4R21</strain>
    </source>
</reference>
<keyword evidence="4" id="KW-0804">Transcription</keyword>
<keyword evidence="3" id="KW-0238">DNA-binding</keyword>
<dbReference type="CDD" id="cd08422">
    <property type="entry name" value="PBP2_CrgA_like"/>
    <property type="match status" value="1"/>
</dbReference>
<dbReference type="Pfam" id="PF03466">
    <property type="entry name" value="LysR_substrate"/>
    <property type="match status" value="1"/>
</dbReference>
<feature type="domain" description="HTH lysR-type" evidence="5">
    <location>
        <begin position="2"/>
        <end position="59"/>
    </location>
</feature>
<evidence type="ECO:0000313" key="6">
    <source>
        <dbReference type="EMBL" id="MEM4990275.1"/>
    </source>
</evidence>
<evidence type="ECO:0000313" key="7">
    <source>
        <dbReference type="Proteomes" id="UP001495910"/>
    </source>
</evidence>
<sequence length="301" mass="33926">MIDLQRMVAFAAVADHGSFSIAAARLEVSNSHISKQVSALERELRVRLLQRTTRSLSLTEAGELFYRRCKTILSDVAEAEQEVLRRQDSPQGILRVTAPANFANACLPDIICDFMRRHPEIELELTLSDLFFDLAERGIDVALRIATTPPENVHARLLHQIDWSVVGSAGYFATRRQPQTLAELPAYDCLADNVMSAKDVWQFEEIGGKPGQHHEIGIDPHINCNNSVWLRECILRGMGIGLLPDYMIGADLAQKKLVKLLPQYAPLPRRRLYGIYLPNRYLSSKVRLFLEAVEQGLQRPS</sequence>
<evidence type="ECO:0000259" key="5">
    <source>
        <dbReference type="PROSITE" id="PS50931"/>
    </source>
</evidence>
<keyword evidence="7" id="KW-1185">Reference proteome</keyword>